<dbReference type="Pfam" id="PF01697">
    <property type="entry name" value="Glyco_transf_92"/>
    <property type="match status" value="1"/>
</dbReference>
<dbReference type="OrthoDB" id="1997677at2"/>
<evidence type="ECO:0000313" key="8">
    <source>
        <dbReference type="Proteomes" id="UP000251402"/>
    </source>
</evidence>
<dbReference type="GO" id="GO:0016757">
    <property type="term" value="F:glycosyltransferase activity"/>
    <property type="evidence" value="ECO:0007669"/>
    <property type="project" value="UniProtKB-KW"/>
</dbReference>
<name>A0A5C1I5W0_9SPHI</name>
<keyword evidence="2" id="KW-0328">Glycosyltransferase</keyword>
<comment type="subcellular location">
    <subcellularLocation>
        <location evidence="1">Membrane</location>
        <topology evidence="1">Single-pass membrane protein</topology>
    </subcellularLocation>
</comment>
<evidence type="ECO:0000256" key="4">
    <source>
        <dbReference type="ARBA" id="ARBA00022692"/>
    </source>
</evidence>
<dbReference type="EMBL" id="CP043450">
    <property type="protein sequence ID" value="QEM12818.1"/>
    <property type="molecule type" value="Genomic_DNA"/>
</dbReference>
<keyword evidence="8" id="KW-1185">Reference proteome</keyword>
<evidence type="ECO:0000256" key="3">
    <source>
        <dbReference type="ARBA" id="ARBA00022679"/>
    </source>
</evidence>
<evidence type="ECO:0000256" key="6">
    <source>
        <dbReference type="ARBA" id="ARBA00023136"/>
    </source>
</evidence>
<evidence type="ECO:0000256" key="5">
    <source>
        <dbReference type="ARBA" id="ARBA00022989"/>
    </source>
</evidence>
<dbReference type="RefSeq" id="WP_146750147.1">
    <property type="nucleotide sequence ID" value="NZ_CP043450.1"/>
</dbReference>
<evidence type="ECO:0000313" key="7">
    <source>
        <dbReference type="EMBL" id="QEM12818.1"/>
    </source>
</evidence>
<dbReference type="Proteomes" id="UP000251402">
    <property type="component" value="Chromosome"/>
</dbReference>
<dbReference type="GO" id="GO:0005737">
    <property type="term" value="C:cytoplasm"/>
    <property type="evidence" value="ECO:0007669"/>
    <property type="project" value="TreeGrafter"/>
</dbReference>
<dbReference type="AlphaFoldDB" id="A0A5C1I5W0"/>
<keyword evidence="4" id="KW-0812">Transmembrane</keyword>
<sequence>MRVLKYFSKPKLNYKLAICAIIRDENAYLEEWIKYHLLIGVEHFFMYDNESKVPVKTTLKALGLAQYATVRKIKGEAQQMNAYNDCVKRFGEHAQWIAFIDIDEYIVPKIYPYHLPDFLEDYKDYGGININWAVFGSSGHKKRTNKPQLESFILRSETNFYKNRHTKCIIQPKFADSCHNPHYFDYKDKKFAVNEKFKPVVDAFSDVSVDKILINHYYCRSEEEYLEKITRGAGDSVRVRKMDDFHEHNDETNIVEDTLILEIIKTKTQDQLKMEPVV</sequence>
<reference evidence="7" key="1">
    <citation type="submission" date="2019-08" db="EMBL/GenBank/DDBJ databases">
        <title>Comparative genome analysis confer to the adaptation heavy metal polluted environment.</title>
        <authorList>
            <person name="Li Y."/>
        </authorList>
    </citation>
    <scope>NUCLEOTIDE SEQUENCE [LARGE SCALE GENOMIC DNA]</scope>
    <source>
        <strain evidence="7">P1</strain>
    </source>
</reference>
<accession>A0A5C1I5W0</accession>
<evidence type="ECO:0000256" key="1">
    <source>
        <dbReference type="ARBA" id="ARBA00004167"/>
    </source>
</evidence>
<dbReference type="InterPro" id="IPR008166">
    <property type="entry name" value="Glyco_transf_92"/>
</dbReference>
<organism evidence="7 8">
    <name type="scientific">Mucilaginibacter rubeus</name>
    <dbReference type="NCBI Taxonomy" id="2027860"/>
    <lineage>
        <taxon>Bacteria</taxon>
        <taxon>Pseudomonadati</taxon>
        <taxon>Bacteroidota</taxon>
        <taxon>Sphingobacteriia</taxon>
        <taxon>Sphingobacteriales</taxon>
        <taxon>Sphingobacteriaceae</taxon>
        <taxon>Mucilaginibacter</taxon>
    </lineage>
</organism>
<dbReference type="PANTHER" id="PTHR21461">
    <property type="entry name" value="GLYCOSYLTRANSFERASE FAMILY 92 PROTEIN"/>
    <property type="match status" value="1"/>
</dbReference>
<dbReference type="PANTHER" id="PTHR21461:SF69">
    <property type="entry name" value="GLYCOSYLTRANSFERASE FAMILY 92 PROTEIN"/>
    <property type="match status" value="1"/>
</dbReference>
<proteinExistence type="predicted"/>
<keyword evidence="5" id="KW-1133">Transmembrane helix</keyword>
<evidence type="ECO:0008006" key="9">
    <source>
        <dbReference type="Google" id="ProtNLM"/>
    </source>
</evidence>
<dbReference type="GO" id="GO:0016020">
    <property type="term" value="C:membrane"/>
    <property type="evidence" value="ECO:0007669"/>
    <property type="project" value="UniProtKB-SubCell"/>
</dbReference>
<protein>
    <recommendedName>
        <fullName evidence="9">Glycosyltransferase family 92 protein</fullName>
    </recommendedName>
</protein>
<gene>
    <name evidence="7" type="ORF">DEO27_023335</name>
</gene>
<dbReference type="KEGG" id="mrub:DEO27_023335"/>
<keyword evidence="3" id="KW-0808">Transferase</keyword>
<keyword evidence="6" id="KW-0472">Membrane</keyword>
<evidence type="ECO:0000256" key="2">
    <source>
        <dbReference type="ARBA" id="ARBA00022676"/>
    </source>
</evidence>